<dbReference type="PANTHER" id="PTHR43837:SF1">
    <property type="entry name" value="RIBOSOMAL PROTEIN US12 METHYLTHIOTRANSFERASE RIMO"/>
    <property type="match status" value="1"/>
</dbReference>
<accession>A0A9D1SLX8</accession>
<evidence type="ECO:0000313" key="3">
    <source>
        <dbReference type="Proteomes" id="UP000824099"/>
    </source>
</evidence>
<feature type="non-terminal residue" evidence="2">
    <location>
        <position position="1"/>
    </location>
</feature>
<reference evidence="2" key="1">
    <citation type="submission" date="2020-10" db="EMBL/GenBank/DDBJ databases">
        <authorList>
            <person name="Gilroy R."/>
        </authorList>
    </citation>
    <scope>NUCLEOTIDE SEQUENCE</scope>
    <source>
        <strain evidence="2">CHK160-1198</strain>
    </source>
</reference>
<dbReference type="EMBL" id="DVNI01000089">
    <property type="protein sequence ID" value="HIU64478.1"/>
    <property type="molecule type" value="Genomic_DNA"/>
</dbReference>
<dbReference type="AlphaFoldDB" id="A0A9D1SLX8"/>
<dbReference type="PANTHER" id="PTHR43837">
    <property type="entry name" value="RIBOSOMAL PROTEIN S12 METHYLTHIOTRANSFERASE RIMO"/>
    <property type="match status" value="1"/>
</dbReference>
<dbReference type="Gene3D" id="2.40.50.140">
    <property type="entry name" value="Nucleic acid-binding proteins"/>
    <property type="match status" value="1"/>
</dbReference>
<dbReference type="GO" id="GO:0035599">
    <property type="term" value="F:aspartic acid methylthiotransferase activity"/>
    <property type="evidence" value="ECO:0007669"/>
    <property type="project" value="TreeGrafter"/>
</dbReference>
<dbReference type="InterPro" id="IPR012340">
    <property type="entry name" value="NA-bd_OB-fold"/>
</dbReference>
<gene>
    <name evidence="2" type="ORF">IAB06_05545</name>
</gene>
<dbReference type="Proteomes" id="UP000824099">
    <property type="component" value="Unassembled WGS sequence"/>
</dbReference>
<dbReference type="PROSITE" id="PS50926">
    <property type="entry name" value="TRAM"/>
    <property type="match status" value="1"/>
</dbReference>
<protein>
    <submittedName>
        <fullName evidence="2">TRAM domain-containing protein</fullName>
    </submittedName>
</protein>
<evidence type="ECO:0000313" key="2">
    <source>
        <dbReference type="EMBL" id="HIU64478.1"/>
    </source>
</evidence>
<name>A0A9D1SLX8_9FIRM</name>
<comment type="caution">
    <text evidence="2">The sequence shown here is derived from an EMBL/GenBank/DDBJ whole genome shotgun (WGS) entry which is preliminary data.</text>
</comment>
<feature type="domain" description="TRAM" evidence="1">
    <location>
        <begin position="38"/>
        <end position="107"/>
    </location>
</feature>
<sequence length="107" mass="12058">REEGTAAALMAKQIDEQVKQERYHELMAIQAGVSEKIHIDLEEEVFEVLIEGFDSENKNIAIGRSFREAPEIDGIIYVENAPHVHVGDFVKVKISQGFTYELAGELQ</sequence>
<organism evidence="2 3">
    <name type="scientific">Candidatus Avacidaminococcus intestinavium</name>
    <dbReference type="NCBI Taxonomy" id="2840684"/>
    <lineage>
        <taxon>Bacteria</taxon>
        <taxon>Bacillati</taxon>
        <taxon>Bacillota</taxon>
        <taxon>Negativicutes</taxon>
        <taxon>Acidaminococcales</taxon>
        <taxon>Acidaminococcaceae</taxon>
        <taxon>Acidaminococcaceae incertae sedis</taxon>
        <taxon>Candidatus Avacidaminococcus</taxon>
    </lineage>
</organism>
<reference evidence="2" key="2">
    <citation type="journal article" date="2021" name="PeerJ">
        <title>Extensive microbial diversity within the chicken gut microbiome revealed by metagenomics and culture.</title>
        <authorList>
            <person name="Gilroy R."/>
            <person name="Ravi A."/>
            <person name="Getino M."/>
            <person name="Pursley I."/>
            <person name="Horton D.L."/>
            <person name="Alikhan N.F."/>
            <person name="Baker D."/>
            <person name="Gharbi K."/>
            <person name="Hall N."/>
            <person name="Watson M."/>
            <person name="Adriaenssens E.M."/>
            <person name="Foster-Nyarko E."/>
            <person name="Jarju S."/>
            <person name="Secka A."/>
            <person name="Antonio M."/>
            <person name="Oren A."/>
            <person name="Chaudhuri R.R."/>
            <person name="La Ragione R."/>
            <person name="Hildebrand F."/>
            <person name="Pallen M.J."/>
        </authorList>
    </citation>
    <scope>NUCLEOTIDE SEQUENCE</scope>
    <source>
        <strain evidence="2">CHK160-1198</strain>
    </source>
</reference>
<dbReference type="InterPro" id="IPR005840">
    <property type="entry name" value="Ribosomal_uS12_MeSTrfase_RimO"/>
</dbReference>
<evidence type="ECO:0000259" key="1">
    <source>
        <dbReference type="PROSITE" id="PS50926"/>
    </source>
</evidence>
<dbReference type="GO" id="GO:0005829">
    <property type="term" value="C:cytosol"/>
    <property type="evidence" value="ECO:0007669"/>
    <property type="project" value="TreeGrafter"/>
</dbReference>
<dbReference type="InterPro" id="IPR002792">
    <property type="entry name" value="TRAM_dom"/>
</dbReference>
<proteinExistence type="predicted"/>
<dbReference type="GO" id="GO:0051539">
    <property type="term" value="F:4 iron, 4 sulfur cluster binding"/>
    <property type="evidence" value="ECO:0007669"/>
    <property type="project" value="InterPro"/>
</dbReference>
<dbReference type="Pfam" id="PF18693">
    <property type="entry name" value="TRAM_2"/>
    <property type="match status" value="1"/>
</dbReference>